<evidence type="ECO:0000313" key="4">
    <source>
        <dbReference type="Proteomes" id="UP000285084"/>
    </source>
</evidence>
<comment type="caution">
    <text evidence="3">The sequence shown here is derived from an EMBL/GenBank/DDBJ whole genome shotgun (WGS) entry which is preliminary data.</text>
</comment>
<dbReference type="VEuPathDB" id="FungiDB:HZS61_010433"/>
<dbReference type="Proteomes" id="UP000285084">
    <property type="component" value="Unassembled WGS sequence"/>
</dbReference>
<dbReference type="VEuPathDB" id="FungiDB:FOZG_04604"/>
<feature type="compositionally biased region" description="Basic residues" evidence="1">
    <location>
        <begin position="1"/>
        <end position="11"/>
    </location>
</feature>
<dbReference type="VEuPathDB" id="FungiDB:FOC1_g10004513"/>
<dbReference type="VEuPathDB" id="FungiDB:FOMG_16121"/>
<evidence type="ECO:0000259" key="2">
    <source>
        <dbReference type="Pfam" id="PF00024"/>
    </source>
</evidence>
<dbReference type="AlphaFoldDB" id="A0A420MLC5"/>
<dbReference type="VEuPathDB" id="FungiDB:FOXG_02550"/>
<dbReference type="EMBL" id="MRCX01000174">
    <property type="protein sequence ID" value="RKK68830.1"/>
    <property type="molecule type" value="Genomic_DNA"/>
</dbReference>
<dbReference type="Pfam" id="PF00024">
    <property type="entry name" value="PAN_1"/>
    <property type="match status" value="1"/>
</dbReference>
<protein>
    <recommendedName>
        <fullName evidence="2">Apple domain-containing protein</fullName>
    </recommendedName>
</protein>
<feature type="region of interest" description="Disordered" evidence="1">
    <location>
        <begin position="344"/>
        <end position="374"/>
    </location>
</feature>
<evidence type="ECO:0000313" key="3">
    <source>
        <dbReference type="EMBL" id="RKK68830.1"/>
    </source>
</evidence>
<dbReference type="VEuPathDB" id="FungiDB:FOC4_g10001771"/>
<accession>A0A420MLC5</accession>
<dbReference type="VEuPathDB" id="FungiDB:FOIG_15578"/>
<organism evidence="3 4">
    <name type="scientific">Fusarium oxysporum</name>
    <name type="common">Fusarium vascular wilt</name>
    <dbReference type="NCBI Taxonomy" id="5507"/>
    <lineage>
        <taxon>Eukaryota</taxon>
        <taxon>Fungi</taxon>
        <taxon>Dikarya</taxon>
        <taxon>Ascomycota</taxon>
        <taxon>Pezizomycotina</taxon>
        <taxon>Sordariomycetes</taxon>
        <taxon>Hypocreomycetidae</taxon>
        <taxon>Hypocreales</taxon>
        <taxon>Nectriaceae</taxon>
        <taxon>Fusarium</taxon>
        <taxon>Fusarium oxysporum species complex</taxon>
    </lineage>
</organism>
<feature type="domain" description="Apple" evidence="2">
    <location>
        <begin position="298"/>
        <end position="363"/>
    </location>
</feature>
<sequence>MLQLRFPKRQRGALSGSSSSHHSNRTSGAGPPLPTHQNNENRRCIVYLQHHLRWEFVQIGDQERPAEDFRHTTLSVFRGTSKPRTTPDDADMALPPIYVGNKILHEVKDKSSCGVTIKKTTYFGLLSKRAIAARSTKNILRPTDIPSYAASCTDAEQYSSACACMGVQETTIEGTGSIITETVELHPETVVDVRTETRPAVTITTTLPAKTRTVTVTLPGRQITETTTADATTVSTSFTADQDTSVITQHATEVDQTTSVTTKTRSVGPICTTYTPSQTSCNCKFEVLCDQAVTVSLSNFERHIDFNTFVGSFEECMQRCDNNPSCQFGDFASLPQGGLCSSYSGNPGDSGTSSRSGSKYFEKDGNVDCSSCSQ</sequence>
<evidence type="ECO:0000256" key="1">
    <source>
        <dbReference type="SAM" id="MobiDB-lite"/>
    </source>
</evidence>
<gene>
    <name evidence="3" type="ORF">BFJ69_g13256</name>
</gene>
<dbReference type="InterPro" id="IPR003609">
    <property type="entry name" value="Pan_app"/>
</dbReference>
<proteinExistence type="predicted"/>
<name>A0A420MLC5_FUSOX</name>
<feature type="region of interest" description="Disordered" evidence="1">
    <location>
        <begin position="1"/>
        <end position="38"/>
    </location>
</feature>
<feature type="compositionally biased region" description="Polar residues" evidence="1">
    <location>
        <begin position="344"/>
        <end position="357"/>
    </location>
</feature>
<reference evidence="3 4" key="1">
    <citation type="journal article" date="2018" name="Sci. Rep.">
        <title>Characterisation of pathogen-specific regions and novel effector candidates in Fusarium oxysporum f. sp. cepae.</title>
        <authorList>
            <person name="Armitage A.D."/>
            <person name="Taylor A."/>
            <person name="Sobczyk M.K."/>
            <person name="Baxter L."/>
            <person name="Greenfield B.P."/>
            <person name="Bates H.J."/>
            <person name="Wilson F."/>
            <person name="Jackson A.C."/>
            <person name="Ott S."/>
            <person name="Harrison R.J."/>
            <person name="Clarkson J.P."/>
        </authorList>
    </citation>
    <scope>NUCLEOTIDE SEQUENCE [LARGE SCALE GENOMIC DNA]</scope>
    <source>
        <strain evidence="3 4">Fo_A13</strain>
    </source>
</reference>